<reference evidence="1 4" key="2">
    <citation type="submission" date="2019-09" db="EMBL/GenBank/DDBJ databases">
        <title>Draft genome sequence of various Type strains from the CCUG.</title>
        <authorList>
            <person name="Pineiro-Iglesias B."/>
            <person name="Tunovic T."/>
            <person name="Unosson C."/>
            <person name="Inganas E."/>
            <person name="Ohlen M."/>
            <person name="Cardew S."/>
            <person name="Jensie-Markopoulos S."/>
            <person name="Salva-Serra F."/>
            <person name="Jaen-Luchoro D."/>
            <person name="Karlsson R."/>
            <person name="Svensson-Stadler L."/>
            <person name="Chun J."/>
            <person name="Moore E."/>
        </authorList>
    </citation>
    <scope>NUCLEOTIDE SEQUENCE [LARGE SCALE GENOMIC DNA]</scope>
    <source>
        <strain evidence="1 4">CCUG 32210T</strain>
    </source>
</reference>
<dbReference type="Proteomes" id="UP000325203">
    <property type="component" value="Unassembled WGS sequence"/>
</dbReference>
<dbReference type="InterPro" id="IPR027417">
    <property type="entry name" value="P-loop_NTPase"/>
</dbReference>
<evidence type="ECO:0008006" key="5">
    <source>
        <dbReference type="Google" id="ProtNLM"/>
    </source>
</evidence>
<comment type="caution">
    <text evidence="2">The sequence shown here is derived from an EMBL/GenBank/DDBJ whole genome shotgun (WGS) entry which is preliminary data.</text>
</comment>
<reference evidence="2 3" key="1">
    <citation type="submission" date="2014-12" db="EMBL/GenBank/DDBJ databases">
        <title>Draft genome sequences of 10 type strains of Lactococcus.</title>
        <authorList>
            <person name="Sun Z."/>
            <person name="Zhong Z."/>
            <person name="Liu W."/>
            <person name="Zhang W."/>
            <person name="Zhang H."/>
        </authorList>
    </citation>
    <scope>NUCLEOTIDE SEQUENCE [LARGE SCALE GENOMIC DNA]</scope>
    <source>
        <strain evidence="2 3">DSM 20450</strain>
    </source>
</reference>
<protein>
    <recommendedName>
        <fullName evidence="5">FtsK/SpoIIIE family protein</fullName>
    </recommendedName>
</protein>
<sequence>MGPEFIILDELAVYVTTLKNFREQDFFWYAVRSLVLKARQAGIFLIFAIQRPDKTTLQGSLRDNMICKVSTGVFTDQGYDRTFPNSKNKTFINKEEIKGRGYIDVGTGVPIEFYSPFVPSNFDFI</sequence>
<dbReference type="AlphaFoldDB" id="A0A2A5SL24"/>
<gene>
    <name evidence="1" type="ORF">F4V48_00640</name>
    <name evidence="2" type="ORF">RU90_GL000018</name>
</gene>
<name>A0A2A5SL24_LACLH</name>
<evidence type="ECO:0000313" key="3">
    <source>
        <dbReference type="Proteomes" id="UP000218744"/>
    </source>
</evidence>
<dbReference type="Gene3D" id="3.40.50.300">
    <property type="entry name" value="P-loop containing nucleotide triphosphate hydrolases"/>
    <property type="match status" value="1"/>
</dbReference>
<dbReference type="EMBL" id="JXKA01000001">
    <property type="protein sequence ID" value="PCS14186.1"/>
    <property type="molecule type" value="Genomic_DNA"/>
</dbReference>
<dbReference type="RefSeq" id="WP_058210342.1">
    <property type="nucleotide sequence ID" value="NZ_JBHSBR010000082.1"/>
</dbReference>
<evidence type="ECO:0000313" key="2">
    <source>
        <dbReference type="EMBL" id="PCS14186.1"/>
    </source>
</evidence>
<evidence type="ECO:0000313" key="1">
    <source>
        <dbReference type="EMBL" id="KAA8705362.1"/>
    </source>
</evidence>
<accession>A0A2A5SL24</accession>
<evidence type="ECO:0000313" key="4">
    <source>
        <dbReference type="Proteomes" id="UP000325203"/>
    </source>
</evidence>
<organism evidence="2 3">
    <name type="scientific">Lactococcus lactis subsp. hordniae</name>
    <dbReference type="NCBI Taxonomy" id="203404"/>
    <lineage>
        <taxon>Bacteria</taxon>
        <taxon>Bacillati</taxon>
        <taxon>Bacillota</taxon>
        <taxon>Bacilli</taxon>
        <taxon>Lactobacillales</taxon>
        <taxon>Streptococcaceae</taxon>
        <taxon>Lactococcus</taxon>
    </lineage>
</organism>
<proteinExistence type="predicted"/>
<dbReference type="EMBL" id="VXKC01000001">
    <property type="protein sequence ID" value="KAA8705362.1"/>
    <property type="molecule type" value="Genomic_DNA"/>
</dbReference>
<dbReference type="Proteomes" id="UP000218744">
    <property type="component" value="Unassembled WGS sequence"/>
</dbReference>